<gene>
    <name evidence="1" type="ORF">IEC33019_3384</name>
</gene>
<protein>
    <submittedName>
        <fullName evidence="1">Uncharacterized protein</fullName>
    </submittedName>
</protein>
<organism evidence="1">
    <name type="scientific">Pseudomonas putida</name>
    <name type="common">Arthrobacter siderocapsulatus</name>
    <dbReference type="NCBI Taxonomy" id="303"/>
    <lineage>
        <taxon>Bacteria</taxon>
        <taxon>Pseudomonadati</taxon>
        <taxon>Pseudomonadota</taxon>
        <taxon>Gammaproteobacteria</taxon>
        <taxon>Pseudomonadales</taxon>
        <taxon>Pseudomonadaceae</taxon>
        <taxon>Pseudomonas</taxon>
    </lineage>
</organism>
<sequence>MSGRFLECYRRYVDYCVRKSLHCSGAKIVRSGVLSQAVIILASRVALRAAYQPPMDSNRSYS</sequence>
<evidence type="ECO:0000313" key="1">
    <source>
        <dbReference type="EMBL" id="ANY88910.1"/>
    </source>
</evidence>
<reference evidence="1" key="1">
    <citation type="submission" date="2016-07" db="EMBL/GenBank/DDBJ databases">
        <title>New class B carbapenemase carried by novel plasmid in Pseudomonas putida enviromental strain in eastern Amazonia.</title>
        <authorList>
            <person name="Souza C.O."/>
            <person name="Lima K.V."/>
            <person name="Brasiliense D.M."/>
            <person name="Perez-Chaparro P.J."/>
            <person name="Mamizuka E.M."/>
            <person name="Lima M.O."/>
            <person name="Lima L.N."/>
            <person name="McCulloch J.A."/>
        </authorList>
    </citation>
    <scope>NUCLEOTIDE SEQUENCE [LARGE SCALE GENOMIC DNA]</scope>
    <source>
        <strain evidence="1">IEC33019</strain>
    </source>
</reference>
<dbReference type="AlphaFoldDB" id="A0A1B2F9L2"/>
<proteinExistence type="predicted"/>
<name>A0A1B2F9L2_PSEPU</name>
<dbReference type="EMBL" id="CP016634">
    <property type="protein sequence ID" value="ANY88910.1"/>
    <property type="molecule type" value="Genomic_DNA"/>
</dbReference>
<accession>A0A1B2F9L2</accession>